<dbReference type="GO" id="GO:0051539">
    <property type="term" value="F:4 iron, 4 sulfur cluster binding"/>
    <property type="evidence" value="ECO:0007669"/>
    <property type="project" value="UniProtKB-KW"/>
</dbReference>
<keyword evidence="5" id="KW-0671">Queuosine biosynthesis</keyword>
<reference evidence="10" key="1">
    <citation type="journal article" date="2021" name="PeerJ">
        <title>Extensive microbial diversity within the chicken gut microbiome revealed by metagenomics and culture.</title>
        <authorList>
            <person name="Gilroy R."/>
            <person name="Ravi A."/>
            <person name="Getino M."/>
            <person name="Pursley I."/>
            <person name="Horton D.L."/>
            <person name="Alikhan N.F."/>
            <person name="Baker D."/>
            <person name="Gharbi K."/>
            <person name="Hall N."/>
            <person name="Watson M."/>
            <person name="Adriaenssens E.M."/>
            <person name="Foster-Nyarko E."/>
            <person name="Jarju S."/>
            <person name="Secka A."/>
            <person name="Antonio M."/>
            <person name="Oren A."/>
            <person name="Chaudhuri R.R."/>
            <person name="La Ragione R."/>
            <person name="Hildebrand F."/>
            <person name="Pallen M.J."/>
        </authorList>
    </citation>
    <scope>NUCLEOTIDE SEQUENCE</scope>
    <source>
        <strain evidence="10">Gambia16-930</strain>
    </source>
</reference>
<dbReference type="Pfam" id="PF00037">
    <property type="entry name" value="Fer4"/>
    <property type="match status" value="1"/>
</dbReference>
<evidence type="ECO:0000256" key="8">
    <source>
        <dbReference type="ARBA" id="ARBA00023014"/>
    </source>
</evidence>
<dbReference type="PANTHER" id="PTHR30002:SF4">
    <property type="entry name" value="EPOXYQUEUOSINE REDUCTASE"/>
    <property type="match status" value="1"/>
</dbReference>
<dbReference type="InterPro" id="IPR017900">
    <property type="entry name" value="4Fe4S_Fe_S_CS"/>
</dbReference>
<dbReference type="Pfam" id="PF08331">
    <property type="entry name" value="QueG_DUF1730"/>
    <property type="match status" value="1"/>
</dbReference>
<name>A0A9D1RFV8_9BACT</name>
<evidence type="ECO:0000256" key="6">
    <source>
        <dbReference type="ARBA" id="ARBA00023002"/>
    </source>
</evidence>
<dbReference type="GO" id="GO:0052693">
    <property type="term" value="F:epoxyqueuosine reductase activity"/>
    <property type="evidence" value="ECO:0007669"/>
    <property type="project" value="TreeGrafter"/>
</dbReference>
<keyword evidence="1" id="KW-0004">4Fe-4S</keyword>
<proteinExistence type="predicted"/>
<dbReference type="AlphaFoldDB" id="A0A9D1RFV8"/>
<evidence type="ECO:0000256" key="2">
    <source>
        <dbReference type="ARBA" id="ARBA00022490"/>
    </source>
</evidence>
<dbReference type="InterPro" id="IPR017896">
    <property type="entry name" value="4Fe4S_Fe-S-bd"/>
</dbReference>
<dbReference type="GO" id="GO:0008616">
    <property type="term" value="P:tRNA queuosine(34) biosynthetic process"/>
    <property type="evidence" value="ECO:0007669"/>
    <property type="project" value="UniProtKB-KW"/>
</dbReference>
<keyword evidence="3" id="KW-0819">tRNA processing</keyword>
<dbReference type="EMBL" id="DXGG01000123">
    <property type="protein sequence ID" value="HIW87348.1"/>
    <property type="molecule type" value="Genomic_DNA"/>
</dbReference>
<dbReference type="PROSITE" id="PS51379">
    <property type="entry name" value="4FE4S_FER_2"/>
    <property type="match status" value="1"/>
</dbReference>
<keyword evidence="4" id="KW-0479">Metal-binding</keyword>
<keyword evidence="6" id="KW-0560">Oxidoreductase</keyword>
<organism evidence="10 11">
    <name type="scientific">Candidatus Onthomorpha intestinigallinarum</name>
    <dbReference type="NCBI Taxonomy" id="2840880"/>
    <lineage>
        <taxon>Bacteria</taxon>
        <taxon>Pseudomonadati</taxon>
        <taxon>Bacteroidota</taxon>
        <taxon>Bacteroidia</taxon>
        <taxon>Bacteroidales</taxon>
        <taxon>Candidatus Onthomorpha</taxon>
    </lineage>
</organism>
<dbReference type="InterPro" id="IPR004453">
    <property type="entry name" value="QueG"/>
</dbReference>
<evidence type="ECO:0000256" key="5">
    <source>
        <dbReference type="ARBA" id="ARBA00022785"/>
    </source>
</evidence>
<evidence type="ECO:0000256" key="7">
    <source>
        <dbReference type="ARBA" id="ARBA00023004"/>
    </source>
</evidence>
<evidence type="ECO:0000256" key="1">
    <source>
        <dbReference type="ARBA" id="ARBA00022485"/>
    </source>
</evidence>
<keyword evidence="8" id="KW-0411">Iron-sulfur</keyword>
<dbReference type="InterPro" id="IPR013542">
    <property type="entry name" value="QueG_DUF1730"/>
</dbReference>
<feature type="non-terminal residue" evidence="10">
    <location>
        <position position="213"/>
    </location>
</feature>
<evidence type="ECO:0000256" key="3">
    <source>
        <dbReference type="ARBA" id="ARBA00022694"/>
    </source>
</evidence>
<comment type="caution">
    <text evidence="10">The sequence shown here is derived from an EMBL/GenBank/DDBJ whole genome shotgun (WGS) entry which is preliminary data.</text>
</comment>
<dbReference type="GO" id="GO:0046872">
    <property type="term" value="F:metal ion binding"/>
    <property type="evidence" value="ECO:0007669"/>
    <property type="project" value="UniProtKB-KW"/>
</dbReference>
<keyword evidence="2" id="KW-0963">Cytoplasm</keyword>
<accession>A0A9D1RFV8</accession>
<protein>
    <submittedName>
        <fullName evidence="10">DUF1730 domain-containing protein</fullName>
    </submittedName>
</protein>
<dbReference type="PROSITE" id="PS00198">
    <property type="entry name" value="4FE4S_FER_1"/>
    <property type="match status" value="1"/>
</dbReference>
<evidence type="ECO:0000259" key="9">
    <source>
        <dbReference type="PROSITE" id="PS51379"/>
    </source>
</evidence>
<evidence type="ECO:0000313" key="10">
    <source>
        <dbReference type="EMBL" id="HIW87348.1"/>
    </source>
</evidence>
<sequence length="213" mass="24345">MSEHFISIDEVKIHACALGFQGCGASKAEPLNMERFYEWTKKNYNAGMSYLNNYNDKRAEVQKLVPNAKTVFSFFISYNMNNNRNEGKYKIASYALGYDYHKVIKNKLYKLVKTIQERHPDFEARVFVDSAPVMEKTWAQKAGLGWIGKNSCFINRIFGSKILLGEIICNFTSDYASESKDHCGKCNKCINSCPNNAILPNRTIDSNKCIAYH</sequence>
<gene>
    <name evidence="10" type="ORF">IAC47_03635</name>
</gene>
<reference evidence="10" key="2">
    <citation type="submission" date="2021-04" db="EMBL/GenBank/DDBJ databases">
        <authorList>
            <person name="Gilroy R."/>
        </authorList>
    </citation>
    <scope>NUCLEOTIDE SEQUENCE</scope>
    <source>
        <strain evidence="10">Gambia16-930</strain>
    </source>
</reference>
<evidence type="ECO:0000313" key="11">
    <source>
        <dbReference type="Proteomes" id="UP000824267"/>
    </source>
</evidence>
<dbReference type="SUPFAM" id="SSF46548">
    <property type="entry name" value="alpha-helical ferredoxin"/>
    <property type="match status" value="1"/>
</dbReference>
<keyword evidence="7" id="KW-0408">Iron</keyword>
<evidence type="ECO:0000256" key="4">
    <source>
        <dbReference type="ARBA" id="ARBA00022723"/>
    </source>
</evidence>
<dbReference type="PANTHER" id="PTHR30002">
    <property type="entry name" value="EPOXYQUEUOSINE REDUCTASE"/>
    <property type="match status" value="1"/>
</dbReference>
<dbReference type="Proteomes" id="UP000824267">
    <property type="component" value="Unassembled WGS sequence"/>
</dbReference>
<feature type="domain" description="4Fe-4S ferredoxin-type" evidence="9">
    <location>
        <begin position="174"/>
        <end position="203"/>
    </location>
</feature>